<keyword evidence="5 7" id="KW-0472">Membrane</keyword>
<name>A0A1A6H1J6_NEOLE</name>
<dbReference type="GO" id="GO:0005886">
    <property type="term" value="C:plasma membrane"/>
    <property type="evidence" value="ECO:0007669"/>
    <property type="project" value="TreeGrafter"/>
</dbReference>
<keyword evidence="6" id="KW-0479">Metal-binding</keyword>
<dbReference type="InterPro" id="IPR037272">
    <property type="entry name" value="SNS_sf"/>
</dbReference>
<sequence length="102" mass="11679">MAKKSAENGIYSVSADEKKGLLIVPRPDSASMDFIMSWVGFTVVLGDMWSFPYLCYKNGRASYYFHFQREISLALCCVLCFVIDLSMVTNGGMYDFQLFDYY</sequence>
<evidence type="ECO:0000256" key="1">
    <source>
        <dbReference type="ARBA" id="ARBA00004141"/>
    </source>
</evidence>
<protein>
    <submittedName>
        <fullName evidence="8">Uncharacterized protein</fullName>
    </submittedName>
</protein>
<evidence type="ECO:0000256" key="7">
    <source>
        <dbReference type="SAM" id="Phobius"/>
    </source>
</evidence>
<feature type="transmembrane region" description="Helical" evidence="7">
    <location>
        <begin position="71"/>
        <end position="94"/>
    </location>
</feature>
<evidence type="ECO:0000313" key="9">
    <source>
        <dbReference type="Proteomes" id="UP000092124"/>
    </source>
</evidence>
<dbReference type="STRING" id="56216.A0A1A6H1J6"/>
<organism evidence="8 9">
    <name type="scientific">Neotoma lepida</name>
    <name type="common">Desert woodrat</name>
    <dbReference type="NCBI Taxonomy" id="56216"/>
    <lineage>
        <taxon>Eukaryota</taxon>
        <taxon>Metazoa</taxon>
        <taxon>Chordata</taxon>
        <taxon>Craniata</taxon>
        <taxon>Vertebrata</taxon>
        <taxon>Euteleostomi</taxon>
        <taxon>Mammalia</taxon>
        <taxon>Eutheria</taxon>
        <taxon>Euarchontoglires</taxon>
        <taxon>Glires</taxon>
        <taxon>Rodentia</taxon>
        <taxon>Myomorpha</taxon>
        <taxon>Muroidea</taxon>
        <taxon>Cricetidae</taxon>
        <taxon>Neotominae</taxon>
        <taxon>Neotoma</taxon>
    </lineage>
</organism>
<evidence type="ECO:0000256" key="4">
    <source>
        <dbReference type="ARBA" id="ARBA00022989"/>
    </source>
</evidence>
<dbReference type="PANTHER" id="PTHR11616">
    <property type="entry name" value="SODIUM/CHLORIDE DEPENDENT TRANSPORTER"/>
    <property type="match status" value="1"/>
</dbReference>
<keyword evidence="9" id="KW-1185">Reference proteome</keyword>
<keyword evidence="3 7" id="KW-0812">Transmembrane</keyword>
<comment type="subcellular location">
    <subcellularLocation>
        <location evidence="1">Membrane</location>
        <topology evidence="1">Multi-pass membrane protein</topology>
    </subcellularLocation>
</comment>
<keyword evidence="4 7" id="KW-1133">Transmembrane helix</keyword>
<dbReference type="GO" id="GO:0046872">
    <property type="term" value="F:metal ion binding"/>
    <property type="evidence" value="ECO:0007669"/>
    <property type="project" value="UniProtKB-KW"/>
</dbReference>
<accession>A0A1A6H1J6</accession>
<evidence type="ECO:0000256" key="3">
    <source>
        <dbReference type="ARBA" id="ARBA00022692"/>
    </source>
</evidence>
<evidence type="ECO:0000313" key="8">
    <source>
        <dbReference type="EMBL" id="OBS71695.1"/>
    </source>
</evidence>
<evidence type="ECO:0000256" key="5">
    <source>
        <dbReference type="ARBA" id="ARBA00023136"/>
    </source>
</evidence>
<feature type="transmembrane region" description="Helical" evidence="7">
    <location>
        <begin position="35"/>
        <end position="56"/>
    </location>
</feature>
<feature type="binding site" evidence="6">
    <location>
        <position position="43"/>
    </location>
    <ligand>
        <name>Na(+)</name>
        <dbReference type="ChEBI" id="CHEBI:29101"/>
        <label>1</label>
    </ligand>
</feature>
<dbReference type="AlphaFoldDB" id="A0A1A6H1J6"/>
<feature type="binding site" evidence="6">
    <location>
        <position position="40"/>
    </location>
    <ligand>
        <name>Na(+)</name>
        <dbReference type="ChEBI" id="CHEBI:29101"/>
        <label>1</label>
    </ligand>
</feature>
<dbReference type="OrthoDB" id="6581954at2759"/>
<dbReference type="EMBL" id="LZPO01055721">
    <property type="protein sequence ID" value="OBS71695.1"/>
    <property type="molecule type" value="Genomic_DNA"/>
</dbReference>
<dbReference type="InterPro" id="IPR000175">
    <property type="entry name" value="Na/ntran_symport"/>
</dbReference>
<evidence type="ECO:0000256" key="6">
    <source>
        <dbReference type="PIRSR" id="PIRSR600175-1"/>
    </source>
</evidence>
<evidence type="ECO:0000256" key="2">
    <source>
        <dbReference type="ARBA" id="ARBA00022448"/>
    </source>
</evidence>
<dbReference type="Pfam" id="PF00209">
    <property type="entry name" value="SNF"/>
    <property type="match status" value="1"/>
</dbReference>
<keyword evidence="6" id="KW-0915">Sodium</keyword>
<dbReference type="PANTHER" id="PTHR11616:SF96">
    <property type="entry name" value="SODIUM- AND CHLORIDE-DEPENDENT CREATINE TRANSPORTER 1"/>
    <property type="match status" value="1"/>
</dbReference>
<gene>
    <name evidence="8" type="ORF">A6R68_13729</name>
</gene>
<dbReference type="PROSITE" id="PS50267">
    <property type="entry name" value="NA_NEUROTRAN_SYMP_3"/>
    <property type="match status" value="1"/>
</dbReference>
<proteinExistence type="predicted"/>
<dbReference type="Proteomes" id="UP000092124">
    <property type="component" value="Unassembled WGS sequence"/>
</dbReference>
<reference evidence="8 9" key="1">
    <citation type="submission" date="2016-06" db="EMBL/GenBank/DDBJ databases">
        <title>The Draft Genome Sequence and Annotation of the Desert Woodrat Neotoma lepida.</title>
        <authorList>
            <person name="Campbell M."/>
            <person name="Oakeson K.F."/>
            <person name="Yandell M."/>
            <person name="Halpert J.R."/>
            <person name="Dearing D."/>
        </authorList>
    </citation>
    <scope>NUCLEOTIDE SEQUENCE [LARGE SCALE GENOMIC DNA]</scope>
    <source>
        <strain evidence="8">417</strain>
        <tissue evidence="8">Liver</tissue>
    </source>
</reference>
<keyword evidence="2" id="KW-0813">Transport</keyword>
<dbReference type="GO" id="GO:0005332">
    <property type="term" value="F:gamma-aminobutyric acid:sodium:chloride symporter activity"/>
    <property type="evidence" value="ECO:0007669"/>
    <property type="project" value="TreeGrafter"/>
</dbReference>
<dbReference type="SUPFAM" id="SSF161070">
    <property type="entry name" value="SNF-like"/>
    <property type="match status" value="1"/>
</dbReference>
<comment type="caution">
    <text evidence="8">The sequence shown here is derived from an EMBL/GenBank/DDBJ whole genome shotgun (WGS) entry which is preliminary data.</text>
</comment>